<keyword evidence="4" id="KW-0540">Nuclease</keyword>
<organism evidence="4 5">
    <name type="scientific">Gimesia maris</name>
    <dbReference type="NCBI Taxonomy" id="122"/>
    <lineage>
        <taxon>Bacteria</taxon>
        <taxon>Pseudomonadati</taxon>
        <taxon>Planctomycetota</taxon>
        <taxon>Planctomycetia</taxon>
        <taxon>Planctomycetales</taxon>
        <taxon>Planctomycetaceae</taxon>
        <taxon>Gimesia</taxon>
    </lineage>
</organism>
<dbReference type="InterPro" id="IPR011856">
    <property type="entry name" value="tRNA_endonuc-like_dom_sf"/>
</dbReference>
<dbReference type="InterPro" id="IPR011335">
    <property type="entry name" value="Restrct_endonuc-II-like"/>
</dbReference>
<feature type="compositionally biased region" description="Basic and acidic residues" evidence="1">
    <location>
        <begin position="113"/>
        <end position="130"/>
    </location>
</feature>
<dbReference type="PANTHER" id="PTHR30015:SF7">
    <property type="entry name" value="TYPE IV METHYL-DIRECTED RESTRICTION ENZYME ECOKMRR"/>
    <property type="match status" value="1"/>
</dbReference>
<dbReference type="GO" id="GO:0003677">
    <property type="term" value="F:DNA binding"/>
    <property type="evidence" value="ECO:0007669"/>
    <property type="project" value="InterPro"/>
</dbReference>
<evidence type="ECO:0000313" key="4">
    <source>
        <dbReference type="EMBL" id="HCO23477.1"/>
    </source>
</evidence>
<feature type="region of interest" description="Disordered" evidence="1">
    <location>
        <begin position="113"/>
        <end position="133"/>
    </location>
</feature>
<dbReference type="InterPro" id="IPR025745">
    <property type="entry name" value="Mrr-like_N_dom"/>
</dbReference>
<comment type="caution">
    <text evidence="4">The sequence shown here is derived from an EMBL/GenBank/DDBJ whole genome shotgun (WGS) entry which is preliminary data.</text>
</comment>
<dbReference type="Pfam" id="PF04471">
    <property type="entry name" value="Mrr_cat"/>
    <property type="match status" value="1"/>
</dbReference>
<keyword evidence="4" id="KW-0378">Hydrolase</keyword>
<reference evidence="4 5" key="1">
    <citation type="journal article" date="2018" name="Nat. Biotechnol.">
        <title>A standardized bacterial taxonomy based on genome phylogeny substantially revises the tree of life.</title>
        <authorList>
            <person name="Parks D.H."/>
            <person name="Chuvochina M."/>
            <person name="Waite D.W."/>
            <person name="Rinke C."/>
            <person name="Skarshewski A."/>
            <person name="Chaumeil P.A."/>
            <person name="Hugenholtz P."/>
        </authorList>
    </citation>
    <scope>NUCLEOTIDE SEQUENCE [LARGE SCALE GENOMIC DNA]</scope>
    <source>
        <strain evidence="4">UBA9375</strain>
    </source>
</reference>
<feature type="domain" description="Restriction system protein Mrr-like N-terminal" evidence="3">
    <location>
        <begin position="6"/>
        <end position="91"/>
    </location>
</feature>
<name>A0A3D3R635_9PLAN</name>
<evidence type="ECO:0000313" key="5">
    <source>
        <dbReference type="Proteomes" id="UP000263642"/>
    </source>
</evidence>
<dbReference type="GO" id="GO:0015666">
    <property type="term" value="F:restriction endodeoxyribonuclease activity"/>
    <property type="evidence" value="ECO:0007669"/>
    <property type="project" value="TreeGrafter"/>
</dbReference>
<feature type="domain" description="Restriction endonuclease type IV Mrr" evidence="2">
    <location>
        <begin position="156"/>
        <end position="276"/>
    </location>
</feature>
<dbReference type="EMBL" id="DQAY01000059">
    <property type="protein sequence ID" value="HCO23477.1"/>
    <property type="molecule type" value="Genomic_DNA"/>
</dbReference>
<dbReference type="Pfam" id="PF14338">
    <property type="entry name" value="Mrr_N"/>
    <property type="match status" value="1"/>
</dbReference>
<protein>
    <submittedName>
        <fullName evidence="4">Restriction endonuclease</fullName>
    </submittedName>
</protein>
<keyword evidence="4" id="KW-0255">Endonuclease</keyword>
<dbReference type="PANTHER" id="PTHR30015">
    <property type="entry name" value="MRR RESTRICTION SYSTEM PROTEIN"/>
    <property type="match status" value="1"/>
</dbReference>
<proteinExistence type="predicted"/>
<dbReference type="InterPro" id="IPR052906">
    <property type="entry name" value="Type_IV_Methyl-Rstrct_Enzyme"/>
</dbReference>
<accession>A0A3D3R635</accession>
<evidence type="ECO:0000259" key="3">
    <source>
        <dbReference type="Pfam" id="PF14338"/>
    </source>
</evidence>
<evidence type="ECO:0000256" key="1">
    <source>
        <dbReference type="SAM" id="MobiDB-lite"/>
    </source>
</evidence>
<dbReference type="SUPFAM" id="SSF52980">
    <property type="entry name" value="Restriction endonuclease-like"/>
    <property type="match status" value="1"/>
</dbReference>
<sequence>MTIPDFQTIMLPLLQHTADKEVHTNRELKDSLADYFGLSTEERNELLPSGQQTVFHNRVSWAKMYMERAGLLETITRGHFTITVRGLEVLKSEVDRIDHNFLLQFPEYREFRSRDKNDDEEGNVEKKTEVETPEEALQTAYKQIREDLASDLIGQIKKMTPVFFEKLVLDLMLAMGYGGSQDTAGSLTVAGADEGIDGVINEDQLGLDIVYLQAKRWENQVGRPEIQKFVGALHGKRARKGVFLTTSTFSRDAHQYVETIDPKVVLIDGNRLAQLMIDFNVGVSTAQSYFIKRIDSDYFIED</sequence>
<dbReference type="AlphaFoldDB" id="A0A3D3R635"/>
<dbReference type="InterPro" id="IPR007560">
    <property type="entry name" value="Restrct_endonuc_IV_Mrr"/>
</dbReference>
<dbReference type="Gene3D" id="3.40.1350.10">
    <property type="match status" value="1"/>
</dbReference>
<dbReference type="GO" id="GO:0009307">
    <property type="term" value="P:DNA restriction-modification system"/>
    <property type="evidence" value="ECO:0007669"/>
    <property type="project" value="InterPro"/>
</dbReference>
<dbReference type="Proteomes" id="UP000263642">
    <property type="component" value="Unassembled WGS sequence"/>
</dbReference>
<gene>
    <name evidence="4" type="ORF">DIT97_10615</name>
</gene>
<evidence type="ECO:0000259" key="2">
    <source>
        <dbReference type="Pfam" id="PF04471"/>
    </source>
</evidence>